<organism evidence="1 2">
    <name type="scientific">Rhodomicrobium udaipurense</name>
    <dbReference type="NCBI Taxonomy" id="1202716"/>
    <lineage>
        <taxon>Bacteria</taxon>
        <taxon>Pseudomonadati</taxon>
        <taxon>Pseudomonadota</taxon>
        <taxon>Alphaproteobacteria</taxon>
        <taxon>Hyphomicrobiales</taxon>
        <taxon>Hyphomicrobiaceae</taxon>
        <taxon>Rhodomicrobium</taxon>
    </lineage>
</organism>
<keyword evidence="2" id="KW-1185">Reference proteome</keyword>
<accession>A0A8I1GCF4</accession>
<sequence length="74" mass="8526">MSDAYVIELQGNAVGIIVRQKHEPNTFRFLSALHAFNDLEGREFASPFHAEKAARELWRQRPYIIPMRKGEKAA</sequence>
<protein>
    <submittedName>
        <fullName evidence="1">Uncharacterized protein</fullName>
    </submittedName>
</protein>
<gene>
    <name evidence="1" type="ORF">JDN41_13260</name>
</gene>
<proteinExistence type="predicted"/>
<name>A0A8I1GCF4_9HYPH</name>
<reference evidence="1 2" key="1">
    <citation type="submission" date="2020-12" db="EMBL/GenBank/DDBJ databases">
        <title>Revised draft genomes of Rhodomicrobium vannielii ATCC 17100 and Rhodomicrobium udaipurense JA643.</title>
        <authorList>
            <person name="Conners E.M."/>
            <person name="Davenport E.J."/>
            <person name="Bose A."/>
        </authorList>
    </citation>
    <scope>NUCLEOTIDE SEQUENCE [LARGE SCALE GENOMIC DNA]</scope>
    <source>
        <strain evidence="1 2">JA643</strain>
    </source>
</reference>
<dbReference type="RefSeq" id="WP_037232354.1">
    <property type="nucleotide sequence ID" value="NZ_JAEMUK010000079.1"/>
</dbReference>
<dbReference type="EMBL" id="JAEMUK010000079">
    <property type="protein sequence ID" value="MBJ7544518.1"/>
    <property type="molecule type" value="Genomic_DNA"/>
</dbReference>
<evidence type="ECO:0000313" key="1">
    <source>
        <dbReference type="EMBL" id="MBJ7544518.1"/>
    </source>
</evidence>
<evidence type="ECO:0000313" key="2">
    <source>
        <dbReference type="Proteomes" id="UP000623250"/>
    </source>
</evidence>
<comment type="caution">
    <text evidence="1">The sequence shown here is derived from an EMBL/GenBank/DDBJ whole genome shotgun (WGS) entry which is preliminary data.</text>
</comment>
<dbReference type="Proteomes" id="UP000623250">
    <property type="component" value="Unassembled WGS sequence"/>
</dbReference>
<dbReference type="AlphaFoldDB" id="A0A8I1GCF4"/>